<proteinExistence type="predicted"/>
<name>A0A914Q3Q4_9BILA</name>
<keyword evidence="1" id="KW-1133">Transmembrane helix</keyword>
<dbReference type="Proteomes" id="UP000887578">
    <property type="component" value="Unplaced"/>
</dbReference>
<dbReference type="WBParaSite" id="PDA_v2.g21778.t1">
    <property type="protein sequence ID" value="PDA_v2.g21778.t1"/>
    <property type="gene ID" value="PDA_v2.g21778"/>
</dbReference>
<feature type="transmembrane region" description="Helical" evidence="1">
    <location>
        <begin position="192"/>
        <end position="222"/>
    </location>
</feature>
<evidence type="ECO:0000313" key="3">
    <source>
        <dbReference type="WBParaSite" id="PDA_v2.g21778.t1"/>
    </source>
</evidence>
<dbReference type="Pfam" id="PF10318">
    <property type="entry name" value="7TM_GPCR_Srh"/>
    <property type="match status" value="1"/>
</dbReference>
<feature type="transmembrane region" description="Helical" evidence="1">
    <location>
        <begin position="35"/>
        <end position="56"/>
    </location>
</feature>
<keyword evidence="2" id="KW-1185">Reference proteome</keyword>
<feature type="transmembrane region" description="Helical" evidence="1">
    <location>
        <begin position="228"/>
        <end position="251"/>
    </location>
</feature>
<sequence length="286" mass="32087">MLETVMLLFKPILLHPFFAVISVDSWIKHSQETSVIMMILMLYFAMSLVDCIAGMSAERYYAIRNKEVLGHSKKPQIIFGCLFFSNLAFLGIALGAALIKNGKEAAIMSYNESLEYITAHVQGSEKVLEFSSILLMRSDKQNTLIIGAIGFLFFAFARYLTASVFLVLNATTTSPLKSSTTISKKLQKNNKMLLRCTYIQFAGFILLAGLPTVLIAFSLFALSEPTKLTTFCILAMNSFGLYDTFVTIICIKPYRMAFINFFKKLPTKETTYNVRTLRITSIPSIL</sequence>
<organism evidence="2 3">
    <name type="scientific">Panagrolaimus davidi</name>
    <dbReference type="NCBI Taxonomy" id="227884"/>
    <lineage>
        <taxon>Eukaryota</taxon>
        <taxon>Metazoa</taxon>
        <taxon>Ecdysozoa</taxon>
        <taxon>Nematoda</taxon>
        <taxon>Chromadorea</taxon>
        <taxon>Rhabditida</taxon>
        <taxon>Tylenchina</taxon>
        <taxon>Panagrolaimomorpha</taxon>
        <taxon>Panagrolaimoidea</taxon>
        <taxon>Panagrolaimidae</taxon>
        <taxon>Panagrolaimus</taxon>
    </lineage>
</organism>
<dbReference type="AlphaFoldDB" id="A0A914Q3Q4"/>
<feature type="transmembrane region" description="Helical" evidence="1">
    <location>
        <begin position="144"/>
        <end position="171"/>
    </location>
</feature>
<keyword evidence="1" id="KW-0472">Membrane</keyword>
<dbReference type="InterPro" id="IPR019422">
    <property type="entry name" value="7TM_GPCR_serpentine_rcpt_Srh"/>
</dbReference>
<protein>
    <submittedName>
        <fullName evidence="3">G protein-coupled receptor</fullName>
    </submittedName>
</protein>
<reference evidence="3" key="1">
    <citation type="submission" date="2022-11" db="UniProtKB">
        <authorList>
            <consortium name="WormBaseParasite"/>
        </authorList>
    </citation>
    <scope>IDENTIFICATION</scope>
</reference>
<keyword evidence="1" id="KW-0812">Transmembrane</keyword>
<feature type="transmembrane region" description="Helical" evidence="1">
    <location>
        <begin position="77"/>
        <end position="99"/>
    </location>
</feature>
<dbReference type="SUPFAM" id="SSF81321">
    <property type="entry name" value="Family A G protein-coupled receptor-like"/>
    <property type="match status" value="1"/>
</dbReference>
<accession>A0A914Q3Q4</accession>
<evidence type="ECO:0000313" key="2">
    <source>
        <dbReference type="Proteomes" id="UP000887578"/>
    </source>
</evidence>
<evidence type="ECO:0000256" key="1">
    <source>
        <dbReference type="SAM" id="Phobius"/>
    </source>
</evidence>